<name>A0A0F9C1Z2_9ZZZZ</name>
<organism evidence="1">
    <name type="scientific">marine sediment metagenome</name>
    <dbReference type="NCBI Taxonomy" id="412755"/>
    <lineage>
        <taxon>unclassified sequences</taxon>
        <taxon>metagenomes</taxon>
        <taxon>ecological metagenomes</taxon>
    </lineage>
</organism>
<gene>
    <name evidence="1" type="ORF">LCGC14_2457460</name>
</gene>
<reference evidence="1" key="1">
    <citation type="journal article" date="2015" name="Nature">
        <title>Complex archaea that bridge the gap between prokaryotes and eukaryotes.</title>
        <authorList>
            <person name="Spang A."/>
            <person name="Saw J.H."/>
            <person name="Jorgensen S.L."/>
            <person name="Zaremba-Niedzwiedzka K."/>
            <person name="Martijn J."/>
            <person name="Lind A.E."/>
            <person name="van Eijk R."/>
            <person name="Schleper C."/>
            <person name="Guy L."/>
            <person name="Ettema T.J."/>
        </authorList>
    </citation>
    <scope>NUCLEOTIDE SEQUENCE</scope>
</reference>
<evidence type="ECO:0000313" key="1">
    <source>
        <dbReference type="EMBL" id="KKL20237.1"/>
    </source>
</evidence>
<sequence length="158" mass="18095">MSIRVGQAHGFKVLYNTQHKEFVLEDEEGREVAKGSTQQEVEDKAKKIRKASIAFPIKVVKVGIGSVIRGKITSFNHDTGEYWFVDEKGNRVKSGHYRSGQYFEQNEANVALMERILENERKKFDIEKERQALVQQLTGGISARYFEEKIKQSEADNA</sequence>
<proteinExistence type="predicted"/>
<comment type="caution">
    <text evidence="1">The sequence shown here is derived from an EMBL/GenBank/DDBJ whole genome shotgun (WGS) entry which is preliminary data.</text>
</comment>
<dbReference type="EMBL" id="LAZR01038176">
    <property type="protein sequence ID" value="KKL20237.1"/>
    <property type="molecule type" value="Genomic_DNA"/>
</dbReference>
<accession>A0A0F9C1Z2</accession>
<protein>
    <submittedName>
        <fullName evidence="1">Uncharacterized protein</fullName>
    </submittedName>
</protein>
<dbReference type="AlphaFoldDB" id="A0A0F9C1Z2"/>